<proteinExistence type="predicted"/>
<dbReference type="RefSeq" id="WP_163828096.1">
    <property type="nucleotide sequence ID" value="NZ_JAAGUX010000002.1"/>
</dbReference>
<dbReference type="Proteomes" id="UP000470876">
    <property type="component" value="Unassembled WGS sequence"/>
</dbReference>
<protein>
    <submittedName>
        <fullName evidence="2">Uncharacterized protein</fullName>
    </submittedName>
</protein>
<evidence type="ECO:0000256" key="1">
    <source>
        <dbReference type="SAM" id="MobiDB-lite"/>
    </source>
</evidence>
<evidence type="ECO:0000313" key="2">
    <source>
        <dbReference type="EMBL" id="NEW54439.1"/>
    </source>
</evidence>
<feature type="region of interest" description="Disordered" evidence="1">
    <location>
        <begin position="85"/>
        <end position="104"/>
    </location>
</feature>
<evidence type="ECO:0000313" key="3">
    <source>
        <dbReference type="Proteomes" id="UP000470876"/>
    </source>
</evidence>
<name>A0ABX0CD02_9NOCA</name>
<sequence length="137" mass="15803">MSAEDWDDGPASEDWLDRLDIIRVRTRRRFGGLLRLLRLHRLADRLDPPPPPWYLRKPLGYHEHFVTEDEARLGDAPGVVRRRRPRACSLPRRPQAREADRGSDDRTCADVVEAAIRPILRDAALAARQIAERRNIG</sequence>
<accession>A0ABX0CD02</accession>
<dbReference type="EMBL" id="JAAGUX010000002">
    <property type="protein sequence ID" value="NEW54439.1"/>
    <property type="molecule type" value="Genomic_DNA"/>
</dbReference>
<feature type="compositionally biased region" description="Basic and acidic residues" evidence="1">
    <location>
        <begin position="95"/>
        <end position="104"/>
    </location>
</feature>
<gene>
    <name evidence="2" type="ORF">GV794_02000</name>
</gene>
<reference evidence="2 3" key="1">
    <citation type="submission" date="2020-01" db="EMBL/GenBank/DDBJ databases">
        <title>Genetics and antimicrobial susceptibilities of Nocardia species isolated from the soil; a comparison with species isolated from humans.</title>
        <authorList>
            <person name="Carrasco G."/>
            <person name="Monzon S."/>
            <person name="Sansegundo M."/>
            <person name="Garcia E."/>
            <person name="Garrido N."/>
            <person name="Medina M.J."/>
            <person name="Villalon P."/>
            <person name="Ramirez-Arocha A.C."/>
            <person name="Jimenez P."/>
            <person name="Cuesta I."/>
            <person name="Valdezate S."/>
        </authorList>
    </citation>
    <scope>NUCLEOTIDE SEQUENCE [LARGE SCALE GENOMIC DNA]</scope>
    <source>
        <strain evidence="2 3">CNM20110649</strain>
    </source>
</reference>
<keyword evidence="3" id="KW-1185">Reference proteome</keyword>
<comment type="caution">
    <text evidence="2">The sequence shown here is derived from an EMBL/GenBank/DDBJ whole genome shotgun (WGS) entry which is preliminary data.</text>
</comment>
<organism evidence="2 3">
    <name type="scientific">Nocardia cyriacigeorgica</name>
    <dbReference type="NCBI Taxonomy" id="135487"/>
    <lineage>
        <taxon>Bacteria</taxon>
        <taxon>Bacillati</taxon>
        <taxon>Actinomycetota</taxon>
        <taxon>Actinomycetes</taxon>
        <taxon>Mycobacteriales</taxon>
        <taxon>Nocardiaceae</taxon>
        <taxon>Nocardia</taxon>
    </lineage>
</organism>